<evidence type="ECO:0000256" key="1">
    <source>
        <dbReference type="SAM" id="SignalP"/>
    </source>
</evidence>
<name>A0A6M2DAA8_RHIMP</name>
<organism evidence="2">
    <name type="scientific">Rhipicephalus microplus</name>
    <name type="common">Cattle tick</name>
    <name type="synonym">Boophilus microplus</name>
    <dbReference type="NCBI Taxonomy" id="6941"/>
    <lineage>
        <taxon>Eukaryota</taxon>
        <taxon>Metazoa</taxon>
        <taxon>Ecdysozoa</taxon>
        <taxon>Arthropoda</taxon>
        <taxon>Chelicerata</taxon>
        <taxon>Arachnida</taxon>
        <taxon>Acari</taxon>
        <taxon>Parasitiformes</taxon>
        <taxon>Ixodida</taxon>
        <taxon>Ixodoidea</taxon>
        <taxon>Ixodidae</taxon>
        <taxon>Rhipicephalinae</taxon>
        <taxon>Rhipicephalus</taxon>
        <taxon>Boophilus</taxon>
    </lineage>
</organism>
<keyword evidence="1" id="KW-0732">Signal</keyword>
<feature type="signal peptide" evidence="1">
    <location>
        <begin position="1"/>
        <end position="16"/>
    </location>
</feature>
<reference evidence="2" key="1">
    <citation type="submission" date="2019-09" db="EMBL/GenBank/DDBJ databases">
        <title>Organ-specific transcriptomic study of the physiology of the cattle tick, Rhipicephalus microplus.</title>
        <authorList>
            <person name="Tirloni L."/>
            <person name="Braz G."/>
            <person name="Gandara A.C.P."/>
            <person name="Sabadin G.A."/>
            <person name="da Silva R.M."/>
            <person name="Guizzo M.G."/>
            <person name="Machado J.A."/>
            <person name="Costa E.P."/>
            <person name="Gomes H.F."/>
            <person name="Moraes J."/>
            <person name="Mota M.B.S."/>
            <person name="Mesquita R.D."/>
            <person name="Alvarenga P.H."/>
            <person name="Alves F."/>
            <person name="Seixas A."/>
            <person name="da Fonseca R.N."/>
            <person name="Fogaca A."/>
            <person name="Logullo C."/>
            <person name="Tanaka A."/>
            <person name="Daffre S."/>
            <person name="Termignoni C."/>
            <person name="Vaz I.S.Jr."/>
            <person name="Oliveira P.L."/>
            <person name="Ribeiro J.M."/>
        </authorList>
    </citation>
    <scope>NUCLEOTIDE SEQUENCE</scope>
    <source>
        <strain evidence="2">Porto Alegre</strain>
    </source>
</reference>
<accession>A0A6M2DAA8</accession>
<dbReference type="EMBL" id="GHWJ01010516">
    <property type="protein sequence ID" value="NOV43253.1"/>
    <property type="molecule type" value="Transcribed_RNA"/>
</dbReference>
<sequence>MSFSLVLLVLWKVVISLRKGQCRNRMFIDGTNYPNSGLRQHTLAIFVMGSDVMSSDVTRKAVHFYCLDTTNSEQYSYGGS</sequence>
<protein>
    <submittedName>
        <fullName evidence="2">Putative secreted protein</fullName>
    </submittedName>
</protein>
<evidence type="ECO:0000313" key="2">
    <source>
        <dbReference type="EMBL" id="NOV43253.1"/>
    </source>
</evidence>
<proteinExistence type="predicted"/>
<feature type="chain" id="PRO_5027109048" evidence="1">
    <location>
        <begin position="17"/>
        <end position="80"/>
    </location>
</feature>
<dbReference type="AlphaFoldDB" id="A0A6M2DAA8"/>